<feature type="region of interest" description="Disordered" evidence="1">
    <location>
        <begin position="116"/>
        <end position="143"/>
    </location>
</feature>
<evidence type="ECO:0000256" key="1">
    <source>
        <dbReference type="SAM" id="MobiDB-lite"/>
    </source>
</evidence>
<evidence type="ECO:0000313" key="2">
    <source>
        <dbReference type="EMBL" id="RIA93273.1"/>
    </source>
</evidence>
<evidence type="ECO:0000313" key="3">
    <source>
        <dbReference type="Proteomes" id="UP000265703"/>
    </source>
</evidence>
<organism evidence="2 3">
    <name type="scientific">Glomus cerebriforme</name>
    <dbReference type="NCBI Taxonomy" id="658196"/>
    <lineage>
        <taxon>Eukaryota</taxon>
        <taxon>Fungi</taxon>
        <taxon>Fungi incertae sedis</taxon>
        <taxon>Mucoromycota</taxon>
        <taxon>Glomeromycotina</taxon>
        <taxon>Glomeromycetes</taxon>
        <taxon>Glomerales</taxon>
        <taxon>Glomeraceae</taxon>
        <taxon>Glomus</taxon>
    </lineage>
</organism>
<gene>
    <name evidence="2" type="ORF">C1645_762640</name>
</gene>
<dbReference type="AlphaFoldDB" id="A0A397T532"/>
<feature type="region of interest" description="Disordered" evidence="1">
    <location>
        <begin position="74"/>
        <end position="104"/>
    </location>
</feature>
<dbReference type="Proteomes" id="UP000265703">
    <property type="component" value="Unassembled WGS sequence"/>
</dbReference>
<proteinExistence type="predicted"/>
<keyword evidence="3" id="KW-1185">Reference proteome</keyword>
<feature type="compositionally biased region" description="Polar residues" evidence="1">
    <location>
        <begin position="171"/>
        <end position="187"/>
    </location>
</feature>
<accession>A0A397T532</accession>
<feature type="region of interest" description="Disordered" evidence="1">
    <location>
        <begin position="166"/>
        <end position="187"/>
    </location>
</feature>
<reference evidence="2 3" key="1">
    <citation type="submission" date="2018-06" db="EMBL/GenBank/DDBJ databases">
        <title>Comparative genomics reveals the genomic features of Rhizophagus irregularis, R. cerebriforme, R. diaphanum and Gigaspora rosea, and their symbiotic lifestyle signature.</title>
        <authorList>
            <person name="Morin E."/>
            <person name="San Clemente H."/>
            <person name="Chen E.C.H."/>
            <person name="De La Providencia I."/>
            <person name="Hainaut M."/>
            <person name="Kuo A."/>
            <person name="Kohler A."/>
            <person name="Murat C."/>
            <person name="Tang N."/>
            <person name="Roy S."/>
            <person name="Loubradou J."/>
            <person name="Henrissat B."/>
            <person name="Grigoriev I.V."/>
            <person name="Corradi N."/>
            <person name="Roux C."/>
            <person name="Martin F.M."/>
        </authorList>
    </citation>
    <scope>NUCLEOTIDE SEQUENCE [LARGE SCALE GENOMIC DNA]</scope>
    <source>
        <strain evidence="2 3">DAOM 227022</strain>
    </source>
</reference>
<protein>
    <submittedName>
        <fullName evidence="2">Uncharacterized protein</fullName>
    </submittedName>
</protein>
<comment type="caution">
    <text evidence="2">The sequence shown here is derived from an EMBL/GenBank/DDBJ whole genome shotgun (WGS) entry which is preliminary data.</text>
</comment>
<feature type="compositionally biased region" description="Low complexity" evidence="1">
    <location>
        <begin position="90"/>
        <end position="102"/>
    </location>
</feature>
<sequence length="297" mass="33537">MYSNNNTSLPRHDNIISLIQTVVAIEQSVKSQIENAESHIEQLNTIGKSVKNQIEQLNIIKNQINLVLRRLVNPQPQPPSRVSRNSSHPYRSSYTNSSQLSLSRRRTALTTADQFGNQNSFHHNTNTLQQQLPSDTNSLGWTEHSPLSQQSVAIDQFGLMIEQKTSHDHTNNQPSLTSQQLQSEPVGAQSTNQFGLMVGHYQTIHSPLPEQRINENQLAQHLINPPSMQVTDLMAGQESPCHSTRILRSPLPKQQSSNQFDNLNLEQAQQLTHVLRGETYPFVPDLSEFDDSDTQKR</sequence>
<name>A0A397T532_9GLOM</name>
<dbReference type="EMBL" id="QKYT01000107">
    <property type="protein sequence ID" value="RIA93273.1"/>
    <property type="molecule type" value="Genomic_DNA"/>
</dbReference>
<feature type="compositionally biased region" description="Polar residues" evidence="1">
    <location>
        <begin position="80"/>
        <end position="89"/>
    </location>
</feature>